<dbReference type="Gene3D" id="3.40.50.1980">
    <property type="entry name" value="Nitrogenase molybdenum iron protein domain"/>
    <property type="match status" value="2"/>
</dbReference>
<dbReference type="AlphaFoldDB" id="A0A1H9JJG3"/>
<dbReference type="EMBL" id="FOFD01000003">
    <property type="protein sequence ID" value="SEQ86960.1"/>
    <property type="molecule type" value="Genomic_DNA"/>
</dbReference>
<feature type="active site" evidence="4">
    <location>
        <position position="18"/>
    </location>
</feature>
<keyword evidence="7" id="KW-1185">Reference proteome</keyword>
<evidence type="ECO:0000259" key="5">
    <source>
        <dbReference type="Pfam" id="PF01497"/>
    </source>
</evidence>
<dbReference type="RefSeq" id="WP_090618065.1">
    <property type="nucleotide sequence ID" value="NZ_FOFD01000003.1"/>
</dbReference>
<dbReference type="SUPFAM" id="SSF53807">
    <property type="entry name" value="Helical backbone' metal receptor"/>
    <property type="match status" value="1"/>
</dbReference>
<keyword evidence="3" id="KW-0732">Signal</keyword>
<evidence type="ECO:0000256" key="1">
    <source>
        <dbReference type="ARBA" id="ARBA00004196"/>
    </source>
</evidence>
<dbReference type="GO" id="GO:0006520">
    <property type="term" value="P:amino acid metabolic process"/>
    <property type="evidence" value="ECO:0007669"/>
    <property type="project" value="InterPro"/>
</dbReference>
<evidence type="ECO:0000256" key="3">
    <source>
        <dbReference type="ARBA" id="ARBA00022729"/>
    </source>
</evidence>
<evidence type="ECO:0000313" key="7">
    <source>
        <dbReference type="Proteomes" id="UP000199114"/>
    </source>
</evidence>
<evidence type="ECO:0000313" key="6">
    <source>
        <dbReference type="EMBL" id="SEQ86960.1"/>
    </source>
</evidence>
<organism evidence="6 7">
    <name type="scientific">Natrinema salaciae</name>
    <dbReference type="NCBI Taxonomy" id="1186196"/>
    <lineage>
        <taxon>Archaea</taxon>
        <taxon>Methanobacteriati</taxon>
        <taxon>Methanobacteriota</taxon>
        <taxon>Stenosarchaea group</taxon>
        <taxon>Halobacteria</taxon>
        <taxon>Halobacteriales</taxon>
        <taxon>Natrialbaceae</taxon>
        <taxon>Natrinema</taxon>
    </lineage>
</organism>
<evidence type="ECO:0000256" key="2">
    <source>
        <dbReference type="ARBA" id="ARBA00022448"/>
    </source>
</evidence>
<dbReference type="InterPro" id="IPR002491">
    <property type="entry name" value="ABC_transptr_periplasmic_BD"/>
</dbReference>
<evidence type="ECO:0000256" key="4">
    <source>
        <dbReference type="PROSITE-ProRule" id="PRU10099"/>
    </source>
</evidence>
<comment type="subcellular location">
    <subcellularLocation>
        <location evidence="1">Cell envelope</location>
    </subcellularLocation>
</comment>
<keyword evidence="2" id="KW-0813">Transport</keyword>
<dbReference type="OrthoDB" id="304381at2157"/>
<reference evidence="7" key="1">
    <citation type="submission" date="2016-10" db="EMBL/GenBank/DDBJ databases">
        <authorList>
            <person name="Varghese N."/>
            <person name="Submissions S."/>
        </authorList>
    </citation>
    <scope>NUCLEOTIDE SEQUENCE [LARGE SCALE GENOMIC DNA]</scope>
    <source>
        <strain evidence="7">DSM 25055</strain>
    </source>
</reference>
<feature type="domain" description="Fe/B12 periplasmic-binding" evidence="5">
    <location>
        <begin position="162"/>
        <end position="325"/>
    </location>
</feature>
<sequence>MSEEQTWTRRNVLRTGGTIAGVSVMAGCISGDGSNDGDSVDPYTVSMPPVGDVEFESIPETWAAGNGTWADMGAALGQEPPEALWLTRRYHTQYYDEIPDVSVSKEGMIDLYEDGVDVEKFYELDADVHVFDPNFMVNRYDSIDESDREDVEQLAPIFGNTIFSRDYGWHDDYEYLTLYEAFGKLAEVFQEEERYEAFESLHKEFQSTLADHVPAEDERPEVGIVWPMGEGEFLPYTISEGTSFKQWNDLGVDDALAAADVADFHDSRGRIDYENLLEIDPEVVLLRGNEDLTEEKFQESVVAEMRAHSVASELTAVQNDDVYQAGPLHQGPIINLVVTERAARQLYGVDDQLFDRQDVSDIVNGDF</sequence>
<dbReference type="InterPro" id="IPR020827">
    <property type="entry name" value="Asparaginase/glutaminase_AS1"/>
</dbReference>
<accession>A0A1H9JJG3</accession>
<protein>
    <submittedName>
        <fullName evidence="6">Ferrichrome-binding protein</fullName>
    </submittedName>
</protein>
<dbReference type="STRING" id="1186196.SAMN04489841_2583"/>
<dbReference type="Proteomes" id="UP000199114">
    <property type="component" value="Unassembled WGS sequence"/>
</dbReference>
<name>A0A1H9JJG3_9EURY</name>
<gene>
    <name evidence="6" type="ORF">SAMN04489841_2583</name>
</gene>
<dbReference type="Pfam" id="PF01497">
    <property type="entry name" value="Peripla_BP_2"/>
    <property type="match status" value="1"/>
</dbReference>
<dbReference type="PROSITE" id="PS00144">
    <property type="entry name" value="ASN_GLN_ASE_1"/>
    <property type="match status" value="1"/>
</dbReference>
<dbReference type="PANTHER" id="PTHR30532">
    <property type="entry name" value="IRON III DICITRATE-BINDING PERIPLASMIC PROTEIN"/>
    <property type="match status" value="1"/>
</dbReference>
<dbReference type="PANTHER" id="PTHR30532:SF1">
    <property type="entry name" value="IRON(3+)-HYDROXAMATE-BINDING PROTEIN FHUD"/>
    <property type="match status" value="1"/>
</dbReference>
<proteinExistence type="predicted"/>
<dbReference type="InterPro" id="IPR051313">
    <property type="entry name" value="Bact_iron-sidero_bind"/>
</dbReference>